<accession>A0AA36DW81</accession>
<keyword evidence="2" id="KW-1185">Reference proteome</keyword>
<dbReference type="AlphaFoldDB" id="A0AA36DW81"/>
<reference evidence="1" key="1">
    <citation type="submission" date="2023-04" db="EMBL/GenBank/DDBJ databases">
        <authorList>
            <person name="Vijverberg K."/>
            <person name="Xiong W."/>
            <person name="Schranz E."/>
        </authorList>
    </citation>
    <scope>NUCLEOTIDE SEQUENCE</scope>
</reference>
<evidence type="ECO:0000313" key="1">
    <source>
        <dbReference type="EMBL" id="CAI9274029.1"/>
    </source>
</evidence>
<evidence type="ECO:0000313" key="2">
    <source>
        <dbReference type="Proteomes" id="UP001177003"/>
    </source>
</evidence>
<name>A0AA36DW81_LACSI</name>
<dbReference type="Proteomes" id="UP001177003">
    <property type="component" value="Chromosome 2"/>
</dbReference>
<protein>
    <submittedName>
        <fullName evidence="1">Uncharacterized protein</fullName>
    </submittedName>
</protein>
<proteinExistence type="predicted"/>
<dbReference type="EMBL" id="OX465078">
    <property type="protein sequence ID" value="CAI9274029.1"/>
    <property type="molecule type" value="Genomic_DNA"/>
</dbReference>
<sequence length="173" mass="20146">MNRSVRQANFRLMETMIDYLSTKIRKEIYAAKWTLRSAQDLFQQLKKISLQSERSAFDSRTKSLFTFALNHKENRKILVVAGGFGCSYWATKTDDSFIKNTPTILSDMHGDYIKKGNLWNWLKNILFYLISFFLNKIQGRYHPHQEEEKEISHLCVISTFPLSRRTPGAAAVS</sequence>
<organism evidence="1 2">
    <name type="scientific">Lactuca saligna</name>
    <name type="common">Willowleaf lettuce</name>
    <dbReference type="NCBI Taxonomy" id="75948"/>
    <lineage>
        <taxon>Eukaryota</taxon>
        <taxon>Viridiplantae</taxon>
        <taxon>Streptophyta</taxon>
        <taxon>Embryophyta</taxon>
        <taxon>Tracheophyta</taxon>
        <taxon>Spermatophyta</taxon>
        <taxon>Magnoliopsida</taxon>
        <taxon>eudicotyledons</taxon>
        <taxon>Gunneridae</taxon>
        <taxon>Pentapetalae</taxon>
        <taxon>asterids</taxon>
        <taxon>campanulids</taxon>
        <taxon>Asterales</taxon>
        <taxon>Asteraceae</taxon>
        <taxon>Cichorioideae</taxon>
        <taxon>Cichorieae</taxon>
        <taxon>Lactucinae</taxon>
        <taxon>Lactuca</taxon>
    </lineage>
</organism>
<gene>
    <name evidence="1" type="ORF">LSALG_LOCUS14145</name>
</gene>